<reference evidence="1" key="1">
    <citation type="journal article" date="2020" name="Stud. Mycol.">
        <title>101 Dothideomycetes genomes: a test case for predicting lifestyles and emergence of pathogens.</title>
        <authorList>
            <person name="Haridas S."/>
            <person name="Albert R."/>
            <person name="Binder M."/>
            <person name="Bloem J."/>
            <person name="Labutti K."/>
            <person name="Salamov A."/>
            <person name="Andreopoulos B."/>
            <person name="Baker S."/>
            <person name="Barry K."/>
            <person name="Bills G."/>
            <person name="Bluhm B."/>
            <person name="Cannon C."/>
            <person name="Castanera R."/>
            <person name="Culley D."/>
            <person name="Daum C."/>
            <person name="Ezra D."/>
            <person name="Gonzalez J."/>
            <person name="Henrissat B."/>
            <person name="Kuo A."/>
            <person name="Liang C."/>
            <person name="Lipzen A."/>
            <person name="Lutzoni F."/>
            <person name="Magnuson J."/>
            <person name="Mondo S."/>
            <person name="Nolan M."/>
            <person name="Ohm R."/>
            <person name="Pangilinan J."/>
            <person name="Park H.-J."/>
            <person name="Ramirez L."/>
            <person name="Alfaro M."/>
            <person name="Sun H."/>
            <person name="Tritt A."/>
            <person name="Yoshinaga Y."/>
            <person name="Zwiers L.-H."/>
            <person name="Turgeon B."/>
            <person name="Goodwin S."/>
            <person name="Spatafora J."/>
            <person name="Crous P."/>
            <person name="Grigoriev I."/>
        </authorList>
    </citation>
    <scope>NUCLEOTIDE SEQUENCE</scope>
    <source>
        <strain evidence="1">CBS 183.55</strain>
    </source>
</reference>
<sequence>MVHGTLSTGTFLLVPLIPWLRLRFQHGLYCVQIESSARAPARARPFRRLFEELASRVARRLSPLGLTCRVSRHQCPPCQAEASGRCQQTWSSNPYRELCSTAGSGL</sequence>
<organism evidence="1 2">
    <name type="scientific">Didymella exigua CBS 183.55</name>
    <dbReference type="NCBI Taxonomy" id="1150837"/>
    <lineage>
        <taxon>Eukaryota</taxon>
        <taxon>Fungi</taxon>
        <taxon>Dikarya</taxon>
        <taxon>Ascomycota</taxon>
        <taxon>Pezizomycotina</taxon>
        <taxon>Dothideomycetes</taxon>
        <taxon>Pleosporomycetidae</taxon>
        <taxon>Pleosporales</taxon>
        <taxon>Pleosporineae</taxon>
        <taxon>Didymellaceae</taxon>
        <taxon>Didymella</taxon>
    </lineage>
</organism>
<gene>
    <name evidence="1" type="ORF">M421DRAFT_212287</name>
</gene>
<evidence type="ECO:0000313" key="1">
    <source>
        <dbReference type="EMBL" id="KAF1926636.1"/>
    </source>
</evidence>
<accession>A0A6A5RJP1</accession>
<dbReference type="Proteomes" id="UP000800082">
    <property type="component" value="Unassembled WGS sequence"/>
</dbReference>
<name>A0A6A5RJP1_9PLEO</name>
<dbReference type="GeneID" id="54345884"/>
<protein>
    <submittedName>
        <fullName evidence="1">Uncharacterized protein</fullName>
    </submittedName>
</protein>
<dbReference type="RefSeq" id="XP_033446888.1">
    <property type="nucleotide sequence ID" value="XM_033588237.1"/>
</dbReference>
<keyword evidence="2" id="KW-1185">Reference proteome</keyword>
<evidence type="ECO:0000313" key="2">
    <source>
        <dbReference type="Proteomes" id="UP000800082"/>
    </source>
</evidence>
<dbReference type="EMBL" id="ML978976">
    <property type="protein sequence ID" value="KAF1926636.1"/>
    <property type="molecule type" value="Genomic_DNA"/>
</dbReference>
<dbReference type="AlphaFoldDB" id="A0A6A5RJP1"/>
<proteinExistence type="predicted"/>